<dbReference type="KEGG" id="lfp:Y981_10700"/>
<dbReference type="AlphaFoldDB" id="A0A059XTJ0"/>
<dbReference type="EMBL" id="CP007243">
    <property type="protein sequence ID" value="AIA31939.1"/>
    <property type="molecule type" value="Genomic_DNA"/>
</dbReference>
<dbReference type="Proteomes" id="UP000027059">
    <property type="component" value="Chromosome"/>
</dbReference>
<name>A0A059XTJ0_9BACT</name>
<keyword evidence="2" id="KW-1185">Reference proteome</keyword>
<proteinExistence type="predicted"/>
<accession>A0A059XTJ0</accession>
<protein>
    <submittedName>
        <fullName evidence="1">Uncharacterized protein</fullName>
    </submittedName>
</protein>
<organism evidence="1 2">
    <name type="scientific">Leptospirillum ferriphilum YSK</name>
    <dbReference type="NCBI Taxonomy" id="1441628"/>
    <lineage>
        <taxon>Bacteria</taxon>
        <taxon>Pseudomonadati</taxon>
        <taxon>Nitrospirota</taxon>
        <taxon>Nitrospiria</taxon>
        <taxon>Nitrospirales</taxon>
        <taxon>Nitrospiraceae</taxon>
        <taxon>Leptospirillum</taxon>
    </lineage>
</organism>
<reference evidence="1 2" key="2">
    <citation type="journal article" date="2015" name="Biomed. Res. Int.">
        <title>Effects of Arsenite Resistance on the Growth and Functional Gene Expression of Leptospirillum ferriphilum and Acidithiobacillus thiooxidans in Pure Culture and Coculture.</title>
        <authorList>
            <person name="Jiang H."/>
            <person name="Liang Y."/>
            <person name="Yin H."/>
            <person name="Xiao Y."/>
            <person name="Guo X."/>
            <person name="Xu Y."/>
            <person name="Hu Q."/>
            <person name="Liu H."/>
            <person name="Liu X."/>
        </authorList>
    </citation>
    <scope>NUCLEOTIDE SEQUENCE [LARGE SCALE GENOMIC DNA]</scope>
    <source>
        <strain evidence="1 2">YSK</strain>
    </source>
</reference>
<gene>
    <name evidence="1" type="ORF">Y981_10700</name>
</gene>
<sequence length="76" mass="8837">MKIAHVTPLLLQKRFRGTRQGPGFCLLRSGVIFRNRTHFNRSKKESKSFLSEVFESAPEGNFFSPGSFCLFFQKFF</sequence>
<dbReference type="HOGENOM" id="CLU_2650037_0_0_0"/>
<evidence type="ECO:0000313" key="1">
    <source>
        <dbReference type="EMBL" id="AIA31939.1"/>
    </source>
</evidence>
<reference evidence="2" key="1">
    <citation type="submission" date="2014-02" db="EMBL/GenBank/DDBJ databases">
        <title>Complete genome sequence and comparative genomic analysis of the nitrogen-fixing bacterium Leptospirillum ferriphilum YSK.</title>
        <authorList>
            <person name="Guo X."/>
            <person name="Yin H."/>
            <person name="Liang Y."/>
            <person name="Hu Q."/>
            <person name="Ma L."/>
            <person name="Xiao Y."/>
            <person name="Zhang X."/>
            <person name="Qiu G."/>
            <person name="Liu X."/>
        </authorList>
    </citation>
    <scope>NUCLEOTIDE SEQUENCE [LARGE SCALE GENOMIC DNA]</scope>
    <source>
        <strain evidence="2">YSK</strain>
    </source>
</reference>
<evidence type="ECO:0000313" key="2">
    <source>
        <dbReference type="Proteomes" id="UP000027059"/>
    </source>
</evidence>